<dbReference type="EMBL" id="RQER01000008">
    <property type="protein sequence ID" value="TGJ99891.1"/>
    <property type="molecule type" value="Genomic_DNA"/>
</dbReference>
<dbReference type="InterPro" id="IPR003115">
    <property type="entry name" value="ParB_N"/>
</dbReference>
<dbReference type="CDD" id="cd16387">
    <property type="entry name" value="ParB_N_Srx"/>
    <property type="match status" value="1"/>
</dbReference>
<evidence type="ECO:0000259" key="2">
    <source>
        <dbReference type="Pfam" id="PF02195"/>
    </source>
</evidence>
<gene>
    <name evidence="3" type="ORF">EHO57_14120</name>
</gene>
<keyword evidence="1" id="KW-0175">Coiled coil</keyword>
<dbReference type="InterPro" id="IPR036086">
    <property type="entry name" value="ParB/Sulfiredoxin_sf"/>
</dbReference>
<evidence type="ECO:0000256" key="1">
    <source>
        <dbReference type="SAM" id="Coils"/>
    </source>
</evidence>
<dbReference type="SUPFAM" id="SSF110849">
    <property type="entry name" value="ParB/Sulfiredoxin"/>
    <property type="match status" value="1"/>
</dbReference>
<dbReference type="RefSeq" id="WP_135698397.1">
    <property type="nucleotide sequence ID" value="NZ_RQER01000008.1"/>
</dbReference>
<feature type="coiled-coil region" evidence="1">
    <location>
        <begin position="191"/>
        <end position="249"/>
    </location>
</feature>
<dbReference type="AlphaFoldDB" id="A0A5R2ATB7"/>
<organism evidence="3 4">
    <name type="scientific">Leptospira langatensis</name>
    <dbReference type="NCBI Taxonomy" id="2484983"/>
    <lineage>
        <taxon>Bacteria</taxon>
        <taxon>Pseudomonadati</taxon>
        <taxon>Spirochaetota</taxon>
        <taxon>Spirochaetia</taxon>
        <taxon>Leptospirales</taxon>
        <taxon>Leptospiraceae</taxon>
        <taxon>Leptospira</taxon>
    </lineage>
</organism>
<evidence type="ECO:0000313" key="4">
    <source>
        <dbReference type="Proteomes" id="UP000297946"/>
    </source>
</evidence>
<dbReference type="Gene3D" id="3.90.1530.10">
    <property type="entry name" value="Conserved hypothetical protein from pyrococcus furiosus pfu- 392566-001, ParB domain"/>
    <property type="match status" value="1"/>
</dbReference>
<reference evidence="3 4" key="1">
    <citation type="journal article" date="2019" name="PLoS Negl. Trop. Dis.">
        <title>Revisiting the worldwide diversity of Leptospira species in the environment.</title>
        <authorList>
            <person name="Vincent A.T."/>
            <person name="Schiettekatte O."/>
            <person name="Bourhy P."/>
            <person name="Veyrier F.J."/>
            <person name="Picardeau M."/>
        </authorList>
    </citation>
    <scope>NUCLEOTIDE SEQUENCE [LARGE SCALE GENOMIC DNA]</scope>
    <source>
        <strain evidence="3 4">SSW18</strain>
    </source>
</reference>
<dbReference type="Proteomes" id="UP000297946">
    <property type="component" value="Unassembled WGS sequence"/>
</dbReference>
<feature type="domain" description="ParB-like N-terminal" evidence="2">
    <location>
        <begin position="9"/>
        <end position="82"/>
    </location>
</feature>
<proteinExistence type="predicted"/>
<evidence type="ECO:0000313" key="3">
    <source>
        <dbReference type="EMBL" id="TGJ99891.1"/>
    </source>
</evidence>
<protein>
    <recommendedName>
        <fullName evidence="2">ParB-like N-terminal domain-containing protein</fullName>
    </recommendedName>
</protein>
<comment type="caution">
    <text evidence="3">The sequence shown here is derived from an EMBL/GenBank/DDBJ whole genome shotgun (WGS) entry which is preliminary data.</text>
</comment>
<accession>A0A5R2ATB7</accession>
<name>A0A5R2ATB7_9LEPT</name>
<sequence>MIKFSQPYEVSNEDLEPHPLVKNRHIEHEDQVIFRADIKEHGVLEPVLISKEKNTRGKHWILNGRRRWTTNGKVGHKKILVRHLLTPLTDSVRRRIMYGGNQLPKHFTFDEIVEIIIIEYGKVEIFKNFQGGTPDRRKLGAIPLSEEIAKDLGVSKRYVQTLLKAARAILTKKPIEPPTIKEGELVFIYRIISEIETLEKEEKKIETAKKKLVDARRKKAKELRVFGGVDRCKEIVEKERKRRKKARNKT</sequence>
<dbReference type="Pfam" id="PF02195">
    <property type="entry name" value="ParB_N"/>
    <property type="match status" value="1"/>
</dbReference>